<feature type="region of interest" description="Disordered" evidence="1">
    <location>
        <begin position="1"/>
        <end position="27"/>
    </location>
</feature>
<proteinExistence type="predicted"/>
<dbReference type="PANTHER" id="PTHR31972:SF9">
    <property type="entry name" value="OS05G0108400 PROTEIN"/>
    <property type="match status" value="1"/>
</dbReference>
<evidence type="ECO:0000256" key="1">
    <source>
        <dbReference type="SAM" id="MobiDB-lite"/>
    </source>
</evidence>
<dbReference type="Pfam" id="PF05910">
    <property type="entry name" value="DUF868"/>
    <property type="match status" value="2"/>
</dbReference>
<dbReference type="eggNOG" id="ENOG502QQMW">
    <property type="taxonomic scope" value="Eukaryota"/>
</dbReference>
<reference evidence="2" key="2">
    <citation type="submission" date="2015-03" db="UniProtKB">
        <authorList>
            <consortium name="EnsemblPlants"/>
        </authorList>
    </citation>
    <scope>IDENTIFICATION</scope>
</reference>
<dbReference type="Gramene" id="OBART05G00590.1">
    <property type="protein sequence ID" value="OBART05G00590.1"/>
    <property type="gene ID" value="OBART05G00590"/>
</dbReference>
<name>A0A0D3G2D8_9ORYZ</name>
<sequence length="274" mass="29858">MQDHVVVQQRSGDQPAPSCDIAADEIPVNGHKPGRAVTASVYRAKIAGHSRVLTVSWSRDMLSHSFAVSVTGVDGASAECRVDLRPWQFWRRAGSRRVELAGTAPATVRVMWDLRRARFGAGLPEPRSGYYVAVGGRGRGGAGGRRHAEGRAPARVAARGARGVRRRSPWRGREHVFGKRRFAAKGAVPRTRGTVHDIAIEGNQSVTFSRAKVEIYWDVHDWLFSAGMRPALFIFRPIVLSSASAPAAAMLLDGSPPPPPATGFCLYLYAWKLD</sequence>
<dbReference type="EnsemblPlants" id="OBART05G00590.1">
    <property type="protein sequence ID" value="OBART05G00590.1"/>
    <property type="gene ID" value="OBART05G00590"/>
</dbReference>
<dbReference type="Proteomes" id="UP000026960">
    <property type="component" value="Chromosome 5"/>
</dbReference>
<keyword evidence="3" id="KW-1185">Reference proteome</keyword>
<dbReference type="PaxDb" id="65489-OBART05G00590.1"/>
<dbReference type="HOGENOM" id="CLU_042471_1_0_1"/>
<accession>A0A0D3G2D8</accession>
<dbReference type="PANTHER" id="PTHR31972">
    <property type="entry name" value="EXPRESSED PROTEIN"/>
    <property type="match status" value="1"/>
</dbReference>
<evidence type="ECO:0000313" key="3">
    <source>
        <dbReference type="Proteomes" id="UP000026960"/>
    </source>
</evidence>
<protein>
    <submittedName>
        <fullName evidence="2">Uncharacterized protein</fullName>
    </submittedName>
</protein>
<evidence type="ECO:0000313" key="2">
    <source>
        <dbReference type="EnsemblPlants" id="OBART05G00590.1"/>
    </source>
</evidence>
<dbReference type="AlphaFoldDB" id="A0A0D3G2D8"/>
<dbReference type="STRING" id="65489.A0A0D3G2D8"/>
<organism evidence="2">
    <name type="scientific">Oryza barthii</name>
    <dbReference type="NCBI Taxonomy" id="65489"/>
    <lineage>
        <taxon>Eukaryota</taxon>
        <taxon>Viridiplantae</taxon>
        <taxon>Streptophyta</taxon>
        <taxon>Embryophyta</taxon>
        <taxon>Tracheophyta</taxon>
        <taxon>Spermatophyta</taxon>
        <taxon>Magnoliopsida</taxon>
        <taxon>Liliopsida</taxon>
        <taxon>Poales</taxon>
        <taxon>Poaceae</taxon>
        <taxon>BOP clade</taxon>
        <taxon>Oryzoideae</taxon>
        <taxon>Oryzeae</taxon>
        <taxon>Oryzinae</taxon>
        <taxon>Oryza</taxon>
    </lineage>
</organism>
<dbReference type="InterPro" id="IPR008586">
    <property type="entry name" value="DUF868_pln"/>
</dbReference>
<reference evidence="2" key="1">
    <citation type="journal article" date="2009" name="Rice">
        <title>De Novo Next Generation Sequencing of Plant Genomes.</title>
        <authorList>
            <person name="Rounsley S."/>
            <person name="Marri P.R."/>
            <person name="Yu Y."/>
            <person name="He R."/>
            <person name="Sisneros N."/>
            <person name="Goicoechea J.L."/>
            <person name="Lee S.J."/>
            <person name="Angelova A."/>
            <person name="Kudrna D."/>
            <person name="Luo M."/>
            <person name="Affourtit J."/>
            <person name="Desany B."/>
            <person name="Knight J."/>
            <person name="Niazi F."/>
            <person name="Egholm M."/>
            <person name="Wing R.A."/>
        </authorList>
    </citation>
    <scope>NUCLEOTIDE SEQUENCE [LARGE SCALE GENOMIC DNA]</scope>
    <source>
        <strain evidence="2">cv. IRGC 105608</strain>
    </source>
</reference>